<evidence type="ECO:0000313" key="2">
    <source>
        <dbReference type="Proteomes" id="UP000887421"/>
    </source>
</evidence>
<dbReference type="Proteomes" id="UP000887421">
    <property type="component" value="Chromosome"/>
</dbReference>
<reference evidence="1" key="1">
    <citation type="submission" date="2021-05" db="EMBL/GenBank/DDBJ databases">
        <title>Complete genome sequence of Pseudomonas seleniipraecipitans strain D1-6.</title>
        <authorList>
            <person name="Lafi F."/>
            <person name="Eida A."/>
            <person name="Alam I."/>
            <person name="Hert H."/>
            <person name="Saad M."/>
        </authorList>
    </citation>
    <scope>NUCLEOTIDE SEQUENCE</scope>
    <source>
        <strain evidence="1">D1-6</strain>
    </source>
</reference>
<evidence type="ECO:0000313" key="1">
    <source>
        <dbReference type="EMBL" id="UUD64499.1"/>
    </source>
</evidence>
<name>A0ABY5J8W9_9GAMM</name>
<dbReference type="RefSeq" id="WP_256605078.1">
    <property type="nucleotide sequence ID" value="NZ_CP076114.1"/>
</dbReference>
<proteinExistence type="predicted"/>
<keyword evidence="2" id="KW-1185">Reference proteome</keyword>
<protein>
    <submittedName>
        <fullName evidence="1">Uncharacterized protein</fullName>
    </submittedName>
</protein>
<gene>
    <name evidence="1" type="ORF">D16iCDA_01970</name>
</gene>
<dbReference type="EMBL" id="CP076114">
    <property type="protein sequence ID" value="UUD64499.1"/>
    <property type="molecule type" value="Genomic_DNA"/>
</dbReference>
<accession>A0ABY5J8W9</accession>
<organism evidence="1 2">
    <name type="scientific">Phytopseudomonas seleniipraecipitans</name>
    <dbReference type="NCBI Taxonomy" id="640205"/>
    <lineage>
        <taxon>Bacteria</taxon>
        <taxon>Pseudomonadati</taxon>
        <taxon>Pseudomonadota</taxon>
        <taxon>Gammaproteobacteria</taxon>
        <taxon>Pseudomonadales</taxon>
        <taxon>Pseudomonadaceae</taxon>
        <taxon>Phytopseudomonas</taxon>
    </lineage>
</organism>
<sequence>MQPLFSSNFLFYKEFSDQATPEVVRIIGRQIPRSTVYFRFHDEIDRRAIIKRMAEVKTGQGELVYVHLSKALHREAFPSSFPASSA</sequence>